<feature type="compositionally biased region" description="Basic and acidic residues" evidence="1">
    <location>
        <begin position="287"/>
        <end position="305"/>
    </location>
</feature>
<feature type="region of interest" description="Disordered" evidence="1">
    <location>
        <begin position="286"/>
        <end position="310"/>
    </location>
</feature>
<dbReference type="Proteomes" id="UP001302812">
    <property type="component" value="Unassembled WGS sequence"/>
</dbReference>
<reference evidence="3" key="2">
    <citation type="submission" date="2023-05" db="EMBL/GenBank/DDBJ databases">
        <authorList>
            <consortium name="Lawrence Berkeley National Laboratory"/>
            <person name="Steindorff A."/>
            <person name="Hensen N."/>
            <person name="Bonometti L."/>
            <person name="Westerberg I."/>
            <person name="Brannstrom I.O."/>
            <person name="Guillou S."/>
            <person name="Cros-Aarteil S."/>
            <person name="Calhoun S."/>
            <person name="Haridas S."/>
            <person name="Kuo A."/>
            <person name="Mondo S."/>
            <person name="Pangilinan J."/>
            <person name="Riley R."/>
            <person name="Labutti K."/>
            <person name="Andreopoulos B."/>
            <person name="Lipzen A."/>
            <person name="Chen C."/>
            <person name="Yanf M."/>
            <person name="Daum C."/>
            <person name="Ng V."/>
            <person name="Clum A."/>
            <person name="Ohm R."/>
            <person name="Martin F."/>
            <person name="Silar P."/>
            <person name="Natvig D."/>
            <person name="Lalanne C."/>
            <person name="Gautier V."/>
            <person name="Ament-Velasquez S.L."/>
            <person name="Kruys A."/>
            <person name="Hutchinson M.I."/>
            <person name="Powell A.J."/>
            <person name="Barry K."/>
            <person name="Miller A.N."/>
            <person name="Grigoriev I.V."/>
            <person name="Debuchy R."/>
            <person name="Gladieux P."/>
            <person name="Thoren M.H."/>
            <person name="Johannesson H."/>
        </authorList>
    </citation>
    <scope>NUCLEOTIDE SEQUENCE</scope>
    <source>
        <strain evidence="3">CBS 508.74</strain>
    </source>
</reference>
<dbReference type="Gene3D" id="3.90.1200.10">
    <property type="match status" value="1"/>
</dbReference>
<evidence type="ECO:0000259" key="2">
    <source>
        <dbReference type="Pfam" id="PF01636"/>
    </source>
</evidence>
<dbReference type="GeneID" id="89942995"/>
<dbReference type="EMBL" id="MU853351">
    <property type="protein sequence ID" value="KAK4110371.1"/>
    <property type="molecule type" value="Genomic_DNA"/>
</dbReference>
<organism evidence="3 4">
    <name type="scientific">Canariomyces notabilis</name>
    <dbReference type="NCBI Taxonomy" id="2074819"/>
    <lineage>
        <taxon>Eukaryota</taxon>
        <taxon>Fungi</taxon>
        <taxon>Dikarya</taxon>
        <taxon>Ascomycota</taxon>
        <taxon>Pezizomycotina</taxon>
        <taxon>Sordariomycetes</taxon>
        <taxon>Sordariomycetidae</taxon>
        <taxon>Sordariales</taxon>
        <taxon>Chaetomiaceae</taxon>
        <taxon>Canariomyces</taxon>
    </lineage>
</organism>
<sequence length="396" mass="45473">MPPASQDGLRWTETLFHTVPEWTRDPSIAAIEKVCRQQLSIPPEEACNVTFHTSGIFNKLYYVDCTNRHGRPLIIRVSLPVYPGQKTRAERMNGIPAQARWRAMSMEQKVAFTEQMAKFQAELSGFGKVESLFKGIGTLDFCGISDTEDTRGVAPGLLVAHEFFMGDRLYYHLPRGPFRSSHDWLSALLNFILQQESHFLKHPKDEDERQGAEETTYVAGKLLALVSKVCPRTMEEPEMSALYHQDLHLDNILVNEQGEITAVLDWECVSALPLWMSAKLPKFLEGPTREEEPQRDRYSDRDPKYDGSQVPYGLENNDKCDLYYEHIMEYEATQLRKVYKARLKELWPEWPVDGHESKIDLFEAISQCDGIWGGRVGKWAERIENGDTVRFNTINP</sequence>
<dbReference type="RefSeq" id="XP_064667941.1">
    <property type="nucleotide sequence ID" value="XM_064818869.1"/>
</dbReference>
<protein>
    <recommendedName>
        <fullName evidence="2">Aminoglycoside phosphotransferase domain-containing protein</fullName>
    </recommendedName>
</protein>
<accession>A0AAN6QPT2</accession>
<evidence type="ECO:0000313" key="3">
    <source>
        <dbReference type="EMBL" id="KAK4110371.1"/>
    </source>
</evidence>
<dbReference type="AlphaFoldDB" id="A0AAN6QPT2"/>
<gene>
    <name evidence="3" type="ORF">N656DRAFT_838565</name>
</gene>
<proteinExistence type="predicted"/>
<dbReference type="PANTHER" id="PTHR21310">
    <property type="entry name" value="AMINOGLYCOSIDE PHOSPHOTRANSFERASE-RELATED-RELATED"/>
    <property type="match status" value="1"/>
</dbReference>
<dbReference type="InterPro" id="IPR002575">
    <property type="entry name" value="Aminoglycoside_PTrfase"/>
</dbReference>
<keyword evidence="4" id="KW-1185">Reference proteome</keyword>
<feature type="domain" description="Aminoglycoside phosphotransferase" evidence="2">
    <location>
        <begin position="85"/>
        <end position="270"/>
    </location>
</feature>
<name>A0AAN6QPT2_9PEZI</name>
<evidence type="ECO:0000313" key="4">
    <source>
        <dbReference type="Proteomes" id="UP001302812"/>
    </source>
</evidence>
<reference evidence="3" key="1">
    <citation type="journal article" date="2023" name="Mol. Phylogenet. Evol.">
        <title>Genome-scale phylogeny and comparative genomics of the fungal order Sordariales.</title>
        <authorList>
            <person name="Hensen N."/>
            <person name="Bonometti L."/>
            <person name="Westerberg I."/>
            <person name="Brannstrom I.O."/>
            <person name="Guillou S."/>
            <person name="Cros-Aarteil S."/>
            <person name="Calhoun S."/>
            <person name="Haridas S."/>
            <person name="Kuo A."/>
            <person name="Mondo S."/>
            <person name="Pangilinan J."/>
            <person name="Riley R."/>
            <person name="LaButti K."/>
            <person name="Andreopoulos B."/>
            <person name="Lipzen A."/>
            <person name="Chen C."/>
            <person name="Yan M."/>
            <person name="Daum C."/>
            <person name="Ng V."/>
            <person name="Clum A."/>
            <person name="Steindorff A."/>
            <person name="Ohm R.A."/>
            <person name="Martin F."/>
            <person name="Silar P."/>
            <person name="Natvig D.O."/>
            <person name="Lalanne C."/>
            <person name="Gautier V."/>
            <person name="Ament-Velasquez S.L."/>
            <person name="Kruys A."/>
            <person name="Hutchinson M.I."/>
            <person name="Powell A.J."/>
            <person name="Barry K."/>
            <person name="Miller A.N."/>
            <person name="Grigoriev I.V."/>
            <person name="Debuchy R."/>
            <person name="Gladieux P."/>
            <person name="Hiltunen Thoren M."/>
            <person name="Johannesson H."/>
        </authorList>
    </citation>
    <scope>NUCLEOTIDE SEQUENCE</scope>
    <source>
        <strain evidence="3">CBS 508.74</strain>
    </source>
</reference>
<dbReference type="Pfam" id="PF01636">
    <property type="entry name" value="APH"/>
    <property type="match status" value="1"/>
</dbReference>
<dbReference type="InterPro" id="IPR051678">
    <property type="entry name" value="AGP_Transferase"/>
</dbReference>
<comment type="caution">
    <text evidence="3">The sequence shown here is derived from an EMBL/GenBank/DDBJ whole genome shotgun (WGS) entry which is preliminary data.</text>
</comment>
<evidence type="ECO:0000256" key="1">
    <source>
        <dbReference type="SAM" id="MobiDB-lite"/>
    </source>
</evidence>
<dbReference type="PANTHER" id="PTHR21310:SF13">
    <property type="entry name" value="AMINOGLYCOSIDE PHOSPHOTRANSFERASE DOMAIN-CONTAINING PROTEIN"/>
    <property type="match status" value="1"/>
</dbReference>
<dbReference type="InterPro" id="IPR011009">
    <property type="entry name" value="Kinase-like_dom_sf"/>
</dbReference>
<dbReference type="SUPFAM" id="SSF56112">
    <property type="entry name" value="Protein kinase-like (PK-like)"/>
    <property type="match status" value="1"/>
</dbReference>